<name>A0A7R8HEP6_LEPSM</name>
<dbReference type="AlphaFoldDB" id="A0A7R8HEP6"/>
<evidence type="ECO:0000313" key="1">
    <source>
        <dbReference type="EMBL" id="CAF3031675.1"/>
    </source>
</evidence>
<keyword evidence="2" id="KW-1185">Reference proteome</keyword>
<accession>A0A7R8HEP6</accession>
<proteinExistence type="predicted"/>
<reference evidence="1" key="1">
    <citation type="submission" date="2021-02" db="EMBL/GenBank/DDBJ databases">
        <authorList>
            <person name="Bekaert M."/>
        </authorList>
    </citation>
    <scope>NUCLEOTIDE SEQUENCE</scope>
    <source>
        <strain evidence="1">IoA-00</strain>
    </source>
</reference>
<evidence type="ECO:0000313" key="2">
    <source>
        <dbReference type="Proteomes" id="UP000675881"/>
    </source>
</evidence>
<protein>
    <submittedName>
        <fullName evidence="1">(salmon louse) hypothetical protein</fullName>
    </submittedName>
</protein>
<dbReference type="PROSITE" id="PS50878">
    <property type="entry name" value="RT_POL"/>
    <property type="match status" value="1"/>
</dbReference>
<dbReference type="Proteomes" id="UP000675881">
    <property type="component" value="Chromosome 8"/>
</dbReference>
<dbReference type="EMBL" id="HG994587">
    <property type="protein sequence ID" value="CAF3031675.1"/>
    <property type="molecule type" value="Genomic_DNA"/>
</dbReference>
<gene>
    <name evidence="1" type="ORF">LSAA_14082</name>
</gene>
<dbReference type="InterPro" id="IPR000477">
    <property type="entry name" value="RT_dom"/>
</dbReference>
<organism evidence="1 2">
    <name type="scientific">Lepeophtheirus salmonis</name>
    <name type="common">Salmon louse</name>
    <name type="synonym">Caligus salmonis</name>
    <dbReference type="NCBI Taxonomy" id="72036"/>
    <lineage>
        <taxon>Eukaryota</taxon>
        <taxon>Metazoa</taxon>
        <taxon>Ecdysozoa</taxon>
        <taxon>Arthropoda</taxon>
        <taxon>Crustacea</taxon>
        <taxon>Multicrustacea</taxon>
        <taxon>Hexanauplia</taxon>
        <taxon>Copepoda</taxon>
        <taxon>Siphonostomatoida</taxon>
        <taxon>Caligidae</taxon>
        <taxon>Lepeophtheirus</taxon>
    </lineage>
</organism>
<sequence>MLYADDTVLLADSLEKLQIQLNRFIESAVKVGLLPNALKSCTLNIQTNPGRKEFFVAKEPFATMNGVKVPTVSVGAAYKYLGLKVTHEGYAQSDVLGDYQYQLTRGRYSKGYLSSINREVEKFVRSNLGLFHDTTKSFINAAIASSGLGIKNLEDQITLLRVERRGKLESSPYPSVRLASTSVRKMLSLKSPTVNGVECKSQSQYSSLKGKGAL</sequence>